<organism evidence="4">
    <name type="scientific">Cyprideis torosa</name>
    <dbReference type="NCBI Taxonomy" id="163714"/>
    <lineage>
        <taxon>Eukaryota</taxon>
        <taxon>Metazoa</taxon>
        <taxon>Ecdysozoa</taxon>
        <taxon>Arthropoda</taxon>
        <taxon>Crustacea</taxon>
        <taxon>Oligostraca</taxon>
        <taxon>Ostracoda</taxon>
        <taxon>Podocopa</taxon>
        <taxon>Podocopida</taxon>
        <taxon>Cytherocopina</taxon>
        <taxon>Cytheroidea</taxon>
        <taxon>Cytherideidae</taxon>
        <taxon>Cyprideis</taxon>
    </lineage>
</organism>
<comment type="similarity">
    <text evidence="1">Belongs to the aldolase class II family. Adducin subfamily.</text>
</comment>
<dbReference type="SMART" id="SM01007">
    <property type="entry name" value="Aldolase_II"/>
    <property type="match status" value="1"/>
</dbReference>
<protein>
    <submittedName>
        <fullName evidence="4">Uncharacterized protein</fullName>
    </submittedName>
</protein>
<dbReference type="AlphaFoldDB" id="A0A7R8WVV0"/>
<accession>A0A7R8WVV0</accession>
<evidence type="ECO:0000256" key="1">
    <source>
        <dbReference type="ARBA" id="ARBA00006274"/>
    </source>
</evidence>
<dbReference type="PANTHER" id="PTHR22789:SF0">
    <property type="entry name" value="3-OXO-TETRONATE 4-PHOSPHATE DECARBOXYLASE-RELATED"/>
    <property type="match status" value="1"/>
</dbReference>
<dbReference type="Gene3D" id="3.40.225.10">
    <property type="entry name" value="Class II aldolase/adducin N-terminal domain"/>
    <property type="match status" value="1"/>
</dbReference>
<dbReference type="PANTHER" id="PTHR22789">
    <property type="entry name" value="FUCULOSE PHOSPHATE ALDOLASE"/>
    <property type="match status" value="1"/>
</dbReference>
<dbReference type="Pfam" id="PF00596">
    <property type="entry name" value="Aldolase_II"/>
    <property type="match status" value="1"/>
</dbReference>
<dbReference type="InterPro" id="IPR036409">
    <property type="entry name" value="Aldolase_II/adducin_N_sf"/>
</dbReference>
<dbReference type="GO" id="GO:0019323">
    <property type="term" value="P:pentose catabolic process"/>
    <property type="evidence" value="ECO:0007669"/>
    <property type="project" value="TreeGrafter"/>
</dbReference>
<dbReference type="EMBL" id="OB717856">
    <property type="protein sequence ID" value="CAD7239183.1"/>
    <property type="molecule type" value="Genomic_DNA"/>
</dbReference>
<gene>
    <name evidence="4" type="ORF">CTOB1V02_LOCUS16998</name>
</gene>
<dbReference type="GO" id="GO:0005829">
    <property type="term" value="C:cytosol"/>
    <property type="evidence" value="ECO:0007669"/>
    <property type="project" value="TreeGrafter"/>
</dbReference>
<dbReference type="GO" id="GO:0046872">
    <property type="term" value="F:metal ion binding"/>
    <property type="evidence" value="ECO:0007669"/>
    <property type="project" value="UniProtKB-KW"/>
</dbReference>
<evidence type="ECO:0000256" key="2">
    <source>
        <dbReference type="ARBA" id="ARBA00022723"/>
    </source>
</evidence>
<dbReference type="InterPro" id="IPR001303">
    <property type="entry name" value="Aldolase_II/adducin_N"/>
</dbReference>
<keyword evidence="2" id="KW-0479">Metal-binding</keyword>
<dbReference type="GO" id="GO:0016832">
    <property type="term" value="F:aldehyde-lyase activity"/>
    <property type="evidence" value="ECO:0007669"/>
    <property type="project" value="TreeGrafter"/>
</dbReference>
<dbReference type="OrthoDB" id="10011710at2759"/>
<proteinExistence type="inferred from homology"/>
<keyword evidence="3" id="KW-0456">Lyase</keyword>
<evidence type="ECO:0000313" key="4">
    <source>
        <dbReference type="EMBL" id="CAD7239183.1"/>
    </source>
</evidence>
<name>A0A7R8WVV0_9CRUS</name>
<reference evidence="4" key="1">
    <citation type="submission" date="2020-11" db="EMBL/GenBank/DDBJ databases">
        <authorList>
            <person name="Tran Van P."/>
        </authorList>
    </citation>
    <scope>NUCLEOTIDE SEQUENCE</scope>
</reference>
<feature type="non-terminal residue" evidence="4">
    <location>
        <position position="1"/>
    </location>
</feature>
<sequence>QSILRTKPELNAIIHTHSLFATILSIARERIPACHYMIAAFGGNSVECADYATFGTPQLSANILTAMAERSACLLANHGMVAGGKDLDTAMWAAVELETLAKQYYYAKLAGGMVLLPDDEMAHVVEKFKSYGQVQKPSQSENSNRARIDNVVGGDADSWAGGFINVIVNV</sequence>
<dbReference type="InterPro" id="IPR050197">
    <property type="entry name" value="Aldolase_class_II_sugar_metab"/>
</dbReference>
<evidence type="ECO:0000256" key="3">
    <source>
        <dbReference type="ARBA" id="ARBA00023239"/>
    </source>
</evidence>
<dbReference type="SUPFAM" id="SSF53639">
    <property type="entry name" value="AraD/HMP-PK domain-like"/>
    <property type="match status" value="1"/>
</dbReference>